<organism evidence="2 3">
    <name type="scientific">Vigna mungo</name>
    <name type="common">Black gram</name>
    <name type="synonym">Phaseolus mungo</name>
    <dbReference type="NCBI Taxonomy" id="3915"/>
    <lineage>
        <taxon>Eukaryota</taxon>
        <taxon>Viridiplantae</taxon>
        <taxon>Streptophyta</taxon>
        <taxon>Embryophyta</taxon>
        <taxon>Tracheophyta</taxon>
        <taxon>Spermatophyta</taxon>
        <taxon>Magnoliopsida</taxon>
        <taxon>eudicotyledons</taxon>
        <taxon>Gunneridae</taxon>
        <taxon>Pentapetalae</taxon>
        <taxon>rosids</taxon>
        <taxon>fabids</taxon>
        <taxon>Fabales</taxon>
        <taxon>Fabaceae</taxon>
        <taxon>Papilionoideae</taxon>
        <taxon>50 kb inversion clade</taxon>
        <taxon>NPAAA clade</taxon>
        <taxon>indigoferoid/millettioid clade</taxon>
        <taxon>Phaseoleae</taxon>
        <taxon>Vigna</taxon>
    </lineage>
</organism>
<accession>A0AAQ3SE94</accession>
<gene>
    <name evidence="2" type="ORF">V8G54_003553</name>
</gene>
<evidence type="ECO:0000313" key="3">
    <source>
        <dbReference type="Proteomes" id="UP001374535"/>
    </source>
</evidence>
<feature type="region of interest" description="Disordered" evidence="1">
    <location>
        <begin position="36"/>
        <end position="98"/>
    </location>
</feature>
<name>A0AAQ3SE94_VIGMU</name>
<reference evidence="2 3" key="1">
    <citation type="journal article" date="2023" name="Life. Sci Alliance">
        <title>Evolutionary insights into 3D genome organization and epigenetic landscape of Vigna mungo.</title>
        <authorList>
            <person name="Junaid A."/>
            <person name="Singh B."/>
            <person name="Bhatia S."/>
        </authorList>
    </citation>
    <scope>NUCLEOTIDE SEQUENCE [LARGE SCALE GENOMIC DNA]</scope>
    <source>
        <strain evidence="2">Urdbean</strain>
    </source>
</reference>
<dbReference type="EMBL" id="CP144700">
    <property type="protein sequence ID" value="WVZ25009.1"/>
    <property type="molecule type" value="Genomic_DNA"/>
</dbReference>
<dbReference type="AlphaFoldDB" id="A0AAQ3SE94"/>
<protein>
    <submittedName>
        <fullName evidence="2">Uncharacterized protein</fullName>
    </submittedName>
</protein>
<sequence length="125" mass="14149">MASSGMTPIVGARASARLFPLSILTREKLCFSFVEHRSSESRRLEPRHHQRHKSRPRLPPDTASTANRNTNLSPDHHREQPPCLRKSMRTPVAQPRQSLRESPLFSIRLCSITRSFCIGVGISHS</sequence>
<dbReference type="Proteomes" id="UP001374535">
    <property type="component" value="Chromosome 1"/>
</dbReference>
<proteinExistence type="predicted"/>
<keyword evidence="3" id="KW-1185">Reference proteome</keyword>
<evidence type="ECO:0000256" key="1">
    <source>
        <dbReference type="SAM" id="MobiDB-lite"/>
    </source>
</evidence>
<feature type="compositionally biased region" description="Basic residues" evidence="1">
    <location>
        <begin position="45"/>
        <end position="56"/>
    </location>
</feature>
<evidence type="ECO:0000313" key="2">
    <source>
        <dbReference type="EMBL" id="WVZ25009.1"/>
    </source>
</evidence>
<feature type="compositionally biased region" description="Polar residues" evidence="1">
    <location>
        <begin position="62"/>
        <end position="73"/>
    </location>
</feature>